<dbReference type="PANTHER" id="PTHR30069:SF29">
    <property type="entry name" value="HEMOGLOBIN AND HEMOGLOBIN-HAPTOGLOBIN-BINDING PROTEIN 1-RELATED"/>
    <property type="match status" value="1"/>
</dbReference>
<comment type="subcellular location">
    <subcellularLocation>
        <location evidence="1">Cell outer membrane</location>
        <topology evidence="1">Multi-pass membrane protein</topology>
    </subcellularLocation>
</comment>
<reference evidence="11" key="1">
    <citation type="journal article" date="2015" name="Nature">
        <title>Complex archaea that bridge the gap between prokaryotes and eukaryotes.</title>
        <authorList>
            <person name="Spang A."/>
            <person name="Saw J.H."/>
            <person name="Jorgensen S.L."/>
            <person name="Zaremba-Niedzwiedzka K."/>
            <person name="Martijn J."/>
            <person name="Lind A.E."/>
            <person name="van Eijk R."/>
            <person name="Schleper C."/>
            <person name="Guy L."/>
            <person name="Ettema T.J."/>
        </authorList>
    </citation>
    <scope>NUCLEOTIDE SEQUENCE</scope>
</reference>
<comment type="caution">
    <text evidence="11">The sequence shown here is derived from an EMBL/GenBank/DDBJ whole genome shotgun (WGS) entry which is preliminary data.</text>
</comment>
<proteinExistence type="predicted"/>
<dbReference type="Pfam" id="PF00593">
    <property type="entry name" value="TonB_dep_Rec_b-barrel"/>
    <property type="match status" value="1"/>
</dbReference>
<keyword evidence="8" id="KW-0998">Cell outer membrane</keyword>
<evidence type="ECO:0000256" key="5">
    <source>
        <dbReference type="ARBA" id="ARBA00023077"/>
    </source>
</evidence>
<dbReference type="Pfam" id="PF07715">
    <property type="entry name" value="Plug"/>
    <property type="match status" value="1"/>
</dbReference>
<evidence type="ECO:0000313" key="11">
    <source>
        <dbReference type="EMBL" id="KKN98340.1"/>
    </source>
</evidence>
<evidence type="ECO:0008006" key="12">
    <source>
        <dbReference type="Google" id="ProtNLM"/>
    </source>
</evidence>
<dbReference type="CDD" id="cd01347">
    <property type="entry name" value="ligand_gated_channel"/>
    <property type="match status" value="1"/>
</dbReference>
<dbReference type="InterPro" id="IPR037066">
    <property type="entry name" value="Plug_dom_sf"/>
</dbReference>
<feature type="domain" description="TonB-dependent receptor plug" evidence="10">
    <location>
        <begin position="48"/>
        <end position="154"/>
    </location>
</feature>
<keyword evidence="3" id="KW-0812">Transmembrane</keyword>
<keyword evidence="5" id="KW-0798">TonB box</keyword>
<feature type="domain" description="TonB-dependent receptor-like beta-barrel" evidence="9">
    <location>
        <begin position="178"/>
        <end position="597"/>
    </location>
</feature>
<dbReference type="PANTHER" id="PTHR30069">
    <property type="entry name" value="TONB-DEPENDENT OUTER MEMBRANE RECEPTOR"/>
    <property type="match status" value="1"/>
</dbReference>
<protein>
    <recommendedName>
        <fullName evidence="12">TonB-dependent receptor plug domain-containing protein</fullName>
    </recommendedName>
</protein>
<dbReference type="GO" id="GO:0015344">
    <property type="term" value="F:siderophore uptake transmembrane transporter activity"/>
    <property type="evidence" value="ECO:0007669"/>
    <property type="project" value="TreeGrafter"/>
</dbReference>
<evidence type="ECO:0000256" key="4">
    <source>
        <dbReference type="ARBA" id="ARBA00022729"/>
    </source>
</evidence>
<name>A0A0F9UZI0_9ZZZZ</name>
<keyword evidence="4" id="KW-0732">Signal</keyword>
<dbReference type="InterPro" id="IPR000531">
    <property type="entry name" value="Beta-barrel_TonB"/>
</dbReference>
<keyword evidence="6" id="KW-0472">Membrane</keyword>
<evidence type="ECO:0000259" key="10">
    <source>
        <dbReference type="Pfam" id="PF07715"/>
    </source>
</evidence>
<evidence type="ECO:0000256" key="2">
    <source>
        <dbReference type="ARBA" id="ARBA00022448"/>
    </source>
</evidence>
<evidence type="ECO:0000256" key="6">
    <source>
        <dbReference type="ARBA" id="ARBA00023136"/>
    </source>
</evidence>
<dbReference type="InterPro" id="IPR039426">
    <property type="entry name" value="TonB-dep_rcpt-like"/>
</dbReference>
<dbReference type="GO" id="GO:0009279">
    <property type="term" value="C:cell outer membrane"/>
    <property type="evidence" value="ECO:0007669"/>
    <property type="project" value="UniProtKB-SubCell"/>
</dbReference>
<evidence type="ECO:0000259" key="9">
    <source>
        <dbReference type="Pfam" id="PF00593"/>
    </source>
</evidence>
<dbReference type="InterPro" id="IPR012910">
    <property type="entry name" value="Plug_dom"/>
</dbReference>
<accession>A0A0F9UZI0</accession>
<evidence type="ECO:0000256" key="8">
    <source>
        <dbReference type="ARBA" id="ARBA00023237"/>
    </source>
</evidence>
<gene>
    <name evidence="11" type="ORF">LCGC14_0148740</name>
</gene>
<keyword evidence="7" id="KW-0675">Receptor</keyword>
<dbReference type="Gene3D" id="2.40.170.20">
    <property type="entry name" value="TonB-dependent receptor, beta-barrel domain"/>
    <property type="match status" value="1"/>
</dbReference>
<sequence length="623" mass="69052">MKNYLLWPAVTVLLCAKVEAQQLQDSTKTVQLDEVVVSDSRFQLKRENSGKTVITISQQELKQNQGRSVAEIINTKSGIEINGTRSFAGQNLSTYVRGGNNRQVLVIIDGIQVSDPSGTSAEYDLRLLNTDQIESIEVLKGAASTLYGNSAATAVINITTKKASKEGLALDVISSMGTNQTEADQNYNLSDFSNTVNLTAKQGKLSILASGGHQYTDGLSAAIGTESDEFSRIDGNVKVGYKFSDRFEINASAFYNKLNSDYDNGFPIEDADFHFTSEQSRFGLGSTYGYENGSINVNTAFNQIDRVFESTFPASYDSQSYIVDVFNKYTFSENIHTIVGLNYIENQTFFSEEYDSNTIDPYLNAVYVGDRGINVNAGLRLNNHSNYGSNFIYNINPSYRFDINDGYLKFMGSYATSYIAPNLSQLYGPFGANPDLNPEEDSTLEGGFEFKVSDAFTINAIYFNRVEDNRIAYVTIDPNTFESQYRNSADTAHFDGVEVGLDTELAEGLSFDANYTYTNSKEGLALRVPKSKINATLGYVIKENTFVGLSYQYVSDRTDTDFATFSDVTLDSFSLANLQLRHQFCTNLSAFLAVDNILNEEYTEVVSFTTKGRNVRLGFKLSL</sequence>
<organism evidence="11">
    <name type="scientific">marine sediment metagenome</name>
    <dbReference type="NCBI Taxonomy" id="412755"/>
    <lineage>
        <taxon>unclassified sequences</taxon>
        <taxon>metagenomes</taxon>
        <taxon>ecological metagenomes</taxon>
    </lineage>
</organism>
<evidence type="ECO:0000256" key="3">
    <source>
        <dbReference type="ARBA" id="ARBA00022692"/>
    </source>
</evidence>
<dbReference type="Gene3D" id="2.170.130.10">
    <property type="entry name" value="TonB-dependent receptor, plug domain"/>
    <property type="match status" value="1"/>
</dbReference>
<dbReference type="EMBL" id="LAZR01000052">
    <property type="protein sequence ID" value="KKN98340.1"/>
    <property type="molecule type" value="Genomic_DNA"/>
</dbReference>
<dbReference type="AlphaFoldDB" id="A0A0F9UZI0"/>
<dbReference type="InterPro" id="IPR036942">
    <property type="entry name" value="Beta-barrel_TonB_sf"/>
</dbReference>
<dbReference type="GO" id="GO:0044718">
    <property type="term" value="P:siderophore transmembrane transport"/>
    <property type="evidence" value="ECO:0007669"/>
    <property type="project" value="TreeGrafter"/>
</dbReference>
<evidence type="ECO:0000256" key="1">
    <source>
        <dbReference type="ARBA" id="ARBA00004571"/>
    </source>
</evidence>
<evidence type="ECO:0000256" key="7">
    <source>
        <dbReference type="ARBA" id="ARBA00023170"/>
    </source>
</evidence>
<keyword evidence="2" id="KW-0813">Transport</keyword>
<dbReference type="SUPFAM" id="SSF56935">
    <property type="entry name" value="Porins"/>
    <property type="match status" value="1"/>
</dbReference>
<dbReference type="PROSITE" id="PS52016">
    <property type="entry name" value="TONB_DEPENDENT_REC_3"/>
    <property type="match status" value="1"/>
</dbReference>